<evidence type="ECO:0000313" key="1">
    <source>
        <dbReference type="EMBL" id="TWU39652.1"/>
    </source>
</evidence>
<dbReference type="AlphaFoldDB" id="A0A5C6DSN4"/>
<sequence>MALPQCETCWFRSKCDKNPASLLGRLWRFHARFCPGWKRYITSLPDEQRKELARKYHLTKFL</sequence>
<reference evidence="1 2" key="1">
    <citation type="submission" date="2019-02" db="EMBL/GenBank/DDBJ databases">
        <title>Deep-cultivation of Planctomycetes and their phenomic and genomic characterization uncovers novel biology.</title>
        <authorList>
            <person name="Wiegand S."/>
            <person name="Jogler M."/>
            <person name="Boedeker C."/>
            <person name="Pinto D."/>
            <person name="Vollmers J."/>
            <person name="Rivas-Marin E."/>
            <person name="Kohn T."/>
            <person name="Peeters S.H."/>
            <person name="Heuer A."/>
            <person name="Rast P."/>
            <person name="Oberbeckmann S."/>
            <person name="Bunk B."/>
            <person name="Jeske O."/>
            <person name="Meyerdierks A."/>
            <person name="Storesund J.E."/>
            <person name="Kallscheuer N."/>
            <person name="Luecker S."/>
            <person name="Lage O.M."/>
            <person name="Pohl T."/>
            <person name="Merkel B.J."/>
            <person name="Hornburger P."/>
            <person name="Mueller R.-W."/>
            <person name="Bruemmer F."/>
            <person name="Labrenz M."/>
            <person name="Spormann A.M."/>
            <person name="Op Den Camp H."/>
            <person name="Overmann J."/>
            <person name="Amann R."/>
            <person name="Jetten M.S.M."/>
            <person name="Mascher T."/>
            <person name="Medema M.H."/>
            <person name="Devos D.P."/>
            <person name="Kaster A.-K."/>
            <person name="Ovreas L."/>
            <person name="Rohde M."/>
            <person name="Galperin M.Y."/>
            <person name="Jogler C."/>
        </authorList>
    </citation>
    <scope>NUCLEOTIDE SEQUENCE [LARGE SCALE GENOMIC DNA]</scope>
    <source>
        <strain evidence="1 2">Poly41</strain>
    </source>
</reference>
<protein>
    <submittedName>
        <fullName evidence="1">Uncharacterized protein</fullName>
    </submittedName>
</protein>
<organism evidence="1 2">
    <name type="scientific">Novipirellula artificiosorum</name>
    <dbReference type="NCBI Taxonomy" id="2528016"/>
    <lineage>
        <taxon>Bacteria</taxon>
        <taxon>Pseudomonadati</taxon>
        <taxon>Planctomycetota</taxon>
        <taxon>Planctomycetia</taxon>
        <taxon>Pirellulales</taxon>
        <taxon>Pirellulaceae</taxon>
        <taxon>Novipirellula</taxon>
    </lineage>
</organism>
<gene>
    <name evidence="1" type="ORF">Poly41_25080</name>
</gene>
<evidence type="ECO:0000313" key="2">
    <source>
        <dbReference type="Proteomes" id="UP000319143"/>
    </source>
</evidence>
<dbReference type="OrthoDB" id="286356at2"/>
<accession>A0A5C6DSN4</accession>
<comment type="caution">
    <text evidence="1">The sequence shown here is derived from an EMBL/GenBank/DDBJ whole genome shotgun (WGS) entry which is preliminary data.</text>
</comment>
<dbReference type="EMBL" id="SJPV01000003">
    <property type="protein sequence ID" value="TWU39652.1"/>
    <property type="molecule type" value="Genomic_DNA"/>
</dbReference>
<dbReference type="Proteomes" id="UP000319143">
    <property type="component" value="Unassembled WGS sequence"/>
</dbReference>
<proteinExistence type="predicted"/>
<keyword evidence="2" id="KW-1185">Reference proteome</keyword>
<name>A0A5C6DSN4_9BACT</name>